<evidence type="ECO:0000256" key="1">
    <source>
        <dbReference type="SAM" id="Phobius"/>
    </source>
</evidence>
<feature type="transmembrane region" description="Helical" evidence="1">
    <location>
        <begin position="276"/>
        <end position="298"/>
    </location>
</feature>
<sequence length="301" mass="32878">MDWGLWGDFIRGETILTVNVLIGLFFGWLLVRFGVSDRLLARIGPKIARWGIHPDIVTALALSLGSSRVAAGMLASAAEQGRLEDRDLVWGVQLISFPGYLRRWSTSTLGMSIGLAGVAGGIYALSLLLRSAIRFCFFLGLVLRHGRSVDLKEVNWQSSGKVPSLWGMLYRTLPWGWLFFALAFWGMPFLEPLFREWGRGLAMSPVAWSVALAGMAHNSAALAAAGAAVSGGHISSAEAVWALLVGNSLGSLSRIGRQNLAFWSGLFPKKTVLKLLSWYLGTLLPLMFLWILAALLFCRVV</sequence>
<feature type="transmembrane region" description="Helical" evidence="1">
    <location>
        <begin position="113"/>
        <end position="143"/>
    </location>
</feature>
<proteinExistence type="predicted"/>
<dbReference type="RefSeq" id="WP_236098645.1">
    <property type="nucleotide sequence ID" value="NZ_JAKGUD010000003.1"/>
</dbReference>
<keyword evidence="1" id="KW-1133">Transmembrane helix</keyword>
<protein>
    <submittedName>
        <fullName evidence="2">Uncharacterized protein</fullName>
    </submittedName>
</protein>
<name>A0ABS9EL05_9BACT</name>
<keyword evidence="1" id="KW-0812">Transmembrane</keyword>
<dbReference type="EMBL" id="JAKGUD010000003">
    <property type="protein sequence ID" value="MCF4141884.1"/>
    <property type="molecule type" value="Genomic_DNA"/>
</dbReference>
<evidence type="ECO:0000313" key="2">
    <source>
        <dbReference type="EMBL" id="MCF4141884.1"/>
    </source>
</evidence>
<evidence type="ECO:0000313" key="3">
    <source>
        <dbReference type="Proteomes" id="UP001200430"/>
    </source>
</evidence>
<keyword evidence="3" id="KW-1185">Reference proteome</keyword>
<dbReference type="PANTHER" id="PTHR38139:SF1">
    <property type="entry name" value="NUCLEOSIDE TRANSPORTER_FEOB GTPASE GATE DOMAIN-CONTAINING PROTEIN"/>
    <property type="match status" value="1"/>
</dbReference>
<reference evidence="2 3" key="1">
    <citation type="submission" date="2022-01" db="EMBL/GenBank/DDBJ databases">
        <title>Dethiosulfovibrio faecalis sp. nov., a novel proteolytic, non-sulfur-reducing bacterium isolated from a marine aquaculture solid waste bioreactor.</title>
        <authorList>
            <person name="Grabowski S."/>
            <person name="Apolinario E."/>
            <person name="Schneider N."/>
            <person name="Marshall C.W."/>
            <person name="Sowers K.R."/>
        </authorList>
    </citation>
    <scope>NUCLEOTIDE SEQUENCE [LARGE SCALE GENOMIC DNA]</scope>
    <source>
        <strain evidence="2 3">DSM 12537</strain>
    </source>
</reference>
<keyword evidence="1" id="KW-0472">Membrane</keyword>
<dbReference type="InterPro" id="IPR038880">
    <property type="entry name" value="MJ0871-like"/>
</dbReference>
<feature type="transmembrane region" description="Helical" evidence="1">
    <location>
        <begin position="15"/>
        <end position="35"/>
    </location>
</feature>
<feature type="transmembrane region" description="Helical" evidence="1">
    <location>
        <begin position="164"/>
        <end position="186"/>
    </location>
</feature>
<dbReference type="PANTHER" id="PTHR38139">
    <property type="entry name" value="GATE DOMAIN-CONTAINING PROTEIN"/>
    <property type="match status" value="1"/>
</dbReference>
<feature type="transmembrane region" description="Helical" evidence="1">
    <location>
        <begin position="206"/>
        <end position="227"/>
    </location>
</feature>
<dbReference type="Proteomes" id="UP001200430">
    <property type="component" value="Unassembled WGS sequence"/>
</dbReference>
<gene>
    <name evidence="2" type="ORF">L2W38_03520</name>
</gene>
<comment type="caution">
    <text evidence="2">The sequence shown here is derived from an EMBL/GenBank/DDBJ whole genome shotgun (WGS) entry which is preliminary data.</text>
</comment>
<organism evidence="2 3">
    <name type="scientific">Dethiosulfovibrio marinus</name>
    <dbReference type="NCBI Taxonomy" id="133532"/>
    <lineage>
        <taxon>Bacteria</taxon>
        <taxon>Thermotogati</taxon>
        <taxon>Synergistota</taxon>
        <taxon>Synergistia</taxon>
        <taxon>Synergistales</taxon>
        <taxon>Dethiosulfovibrionaceae</taxon>
        <taxon>Dethiosulfovibrio</taxon>
    </lineage>
</organism>
<accession>A0ABS9EL05</accession>